<name>A0A0E9WTB6_ANGAN</name>
<dbReference type="AlphaFoldDB" id="A0A0E9WTB6"/>
<reference evidence="1" key="2">
    <citation type="journal article" date="2015" name="Fish Shellfish Immunol.">
        <title>Early steps in the European eel (Anguilla anguilla)-Vibrio vulnificus interaction in the gills: Role of the RtxA13 toxin.</title>
        <authorList>
            <person name="Callol A."/>
            <person name="Pajuelo D."/>
            <person name="Ebbesson L."/>
            <person name="Teles M."/>
            <person name="MacKenzie S."/>
            <person name="Amaro C."/>
        </authorList>
    </citation>
    <scope>NUCLEOTIDE SEQUENCE</scope>
</reference>
<accession>A0A0E9WTB6</accession>
<protein>
    <submittedName>
        <fullName evidence="1">Uncharacterized protein</fullName>
    </submittedName>
</protein>
<dbReference type="EMBL" id="GBXM01014950">
    <property type="protein sequence ID" value="JAH93627.1"/>
    <property type="molecule type" value="Transcribed_RNA"/>
</dbReference>
<evidence type="ECO:0000313" key="1">
    <source>
        <dbReference type="EMBL" id="JAH93627.1"/>
    </source>
</evidence>
<reference evidence="1" key="1">
    <citation type="submission" date="2014-11" db="EMBL/GenBank/DDBJ databases">
        <authorList>
            <person name="Amaro Gonzalez C."/>
        </authorList>
    </citation>
    <scope>NUCLEOTIDE SEQUENCE</scope>
</reference>
<proteinExistence type="predicted"/>
<sequence>MSKEVLQTDTTGHPCPTKLLLPSFEAKRTNDMLCVQLVQYFFSYLQCLTDGAVEGDEAASKARGTAQSSNHVQHCTSEACWERPPLRDCY</sequence>
<organism evidence="1">
    <name type="scientific">Anguilla anguilla</name>
    <name type="common">European freshwater eel</name>
    <name type="synonym">Muraena anguilla</name>
    <dbReference type="NCBI Taxonomy" id="7936"/>
    <lineage>
        <taxon>Eukaryota</taxon>
        <taxon>Metazoa</taxon>
        <taxon>Chordata</taxon>
        <taxon>Craniata</taxon>
        <taxon>Vertebrata</taxon>
        <taxon>Euteleostomi</taxon>
        <taxon>Actinopterygii</taxon>
        <taxon>Neopterygii</taxon>
        <taxon>Teleostei</taxon>
        <taxon>Anguilliformes</taxon>
        <taxon>Anguillidae</taxon>
        <taxon>Anguilla</taxon>
    </lineage>
</organism>